<sequence length="317" mass="34302">MAWMNFAGALALLASASPTTVGQAEIAASAEEAASEILQMEDERYRRMTVPVSINGEGPFNFMIDTGAQATVLSNVLADQLQLGERRTATLVGMVSRRQVQTAIIPELTLGRHSLFDARAALVEGANIGGADGILGLDSLQDRRVLLDFENRLMEVVHEDDDASNRGYDIVVRARRVGSQLIIARAQLDGVRTAVVVDTGAQGSVGNSVLYDRMRRARENIASQMTDINGVEATGTVRVARSLEFGRAQVTNFPVTFADTPVFAALGLEDEPALVLGMNELRLFDRVAIDFSSRRVLFDLPDGSRVPSRDAFGRLGH</sequence>
<organism evidence="1 2">
    <name type="scientific">Alteraurantiacibacter aquimixticola</name>
    <dbReference type="NCBI Taxonomy" id="2489173"/>
    <lineage>
        <taxon>Bacteria</taxon>
        <taxon>Pseudomonadati</taxon>
        <taxon>Pseudomonadota</taxon>
        <taxon>Alphaproteobacteria</taxon>
        <taxon>Sphingomonadales</taxon>
        <taxon>Erythrobacteraceae</taxon>
        <taxon>Alteraurantiacibacter</taxon>
    </lineage>
</organism>
<evidence type="ECO:0008006" key="3">
    <source>
        <dbReference type="Google" id="ProtNLM"/>
    </source>
</evidence>
<accession>A0A4V4U8F5</accession>
<dbReference type="Pfam" id="PF13650">
    <property type="entry name" value="Asp_protease_2"/>
    <property type="match status" value="1"/>
</dbReference>
<dbReference type="OrthoDB" id="107347at2"/>
<dbReference type="Pfam" id="PF13975">
    <property type="entry name" value="gag-asp_proteas"/>
    <property type="match status" value="1"/>
</dbReference>
<evidence type="ECO:0000313" key="1">
    <source>
        <dbReference type="EMBL" id="TIX49670.1"/>
    </source>
</evidence>
<dbReference type="SUPFAM" id="SSF50630">
    <property type="entry name" value="Acid proteases"/>
    <property type="match status" value="2"/>
</dbReference>
<proteinExistence type="predicted"/>
<name>A0A4V4U8F5_9SPHN</name>
<comment type="caution">
    <text evidence="1">The sequence shown here is derived from an EMBL/GenBank/DDBJ whole genome shotgun (WGS) entry which is preliminary data.</text>
</comment>
<dbReference type="GO" id="GO:0004190">
    <property type="term" value="F:aspartic-type endopeptidase activity"/>
    <property type="evidence" value="ECO:0007669"/>
    <property type="project" value="InterPro"/>
</dbReference>
<dbReference type="InterPro" id="IPR001969">
    <property type="entry name" value="Aspartic_peptidase_AS"/>
</dbReference>
<protein>
    <recommendedName>
        <fullName evidence="3">Peptidase A2 domain-containing protein</fullName>
    </recommendedName>
</protein>
<dbReference type="EMBL" id="SSHH01000003">
    <property type="protein sequence ID" value="TIX49670.1"/>
    <property type="molecule type" value="Genomic_DNA"/>
</dbReference>
<dbReference type="CDD" id="cd05483">
    <property type="entry name" value="retropepsin_like_bacteria"/>
    <property type="match status" value="1"/>
</dbReference>
<evidence type="ECO:0000313" key="2">
    <source>
        <dbReference type="Proteomes" id="UP000309389"/>
    </source>
</evidence>
<dbReference type="InterPro" id="IPR021109">
    <property type="entry name" value="Peptidase_aspartic_dom_sf"/>
</dbReference>
<keyword evidence="2" id="KW-1185">Reference proteome</keyword>
<dbReference type="Gene3D" id="2.40.70.10">
    <property type="entry name" value="Acid Proteases"/>
    <property type="match status" value="2"/>
</dbReference>
<dbReference type="InterPro" id="IPR034122">
    <property type="entry name" value="Retropepsin-like_bacterial"/>
</dbReference>
<reference evidence="1 2" key="1">
    <citation type="submission" date="2019-04" db="EMBL/GenBank/DDBJ databases">
        <title>Altererythrobacter aquimixticola sp. nov., isolated from sediment of junction between the ocean and a freshwater spring.</title>
        <authorList>
            <person name="Yoon J.-H."/>
        </authorList>
    </citation>
    <scope>NUCLEOTIDE SEQUENCE [LARGE SCALE GENOMIC DNA]</scope>
    <source>
        <strain evidence="1 2">SSKS-13</strain>
    </source>
</reference>
<dbReference type="PROSITE" id="PS00141">
    <property type="entry name" value="ASP_PROTEASE"/>
    <property type="match status" value="1"/>
</dbReference>
<dbReference type="GO" id="GO:0006508">
    <property type="term" value="P:proteolysis"/>
    <property type="evidence" value="ECO:0007669"/>
    <property type="project" value="InterPro"/>
</dbReference>
<dbReference type="RefSeq" id="WP_136694147.1">
    <property type="nucleotide sequence ID" value="NZ_SSHH01000003.1"/>
</dbReference>
<dbReference type="AlphaFoldDB" id="A0A4V4U8F5"/>
<gene>
    <name evidence="1" type="ORF">E5222_12660</name>
</gene>
<dbReference type="Proteomes" id="UP000309389">
    <property type="component" value="Unassembled WGS sequence"/>
</dbReference>